<evidence type="ECO:0000256" key="5">
    <source>
        <dbReference type="SAM" id="SignalP"/>
    </source>
</evidence>
<evidence type="ECO:0000313" key="7">
    <source>
        <dbReference type="Proteomes" id="UP000198432"/>
    </source>
</evidence>
<evidence type="ECO:0000256" key="4">
    <source>
        <dbReference type="PIRSR" id="PIRSR610905-2"/>
    </source>
</evidence>
<dbReference type="InterPro" id="IPR008928">
    <property type="entry name" value="6-hairpin_glycosidase_sf"/>
</dbReference>
<keyword evidence="7" id="KW-1185">Reference proteome</keyword>
<organism evidence="6 7">
    <name type="scientific">Pontibacter ummariensis</name>
    <dbReference type="NCBI Taxonomy" id="1610492"/>
    <lineage>
        <taxon>Bacteria</taxon>
        <taxon>Pseudomonadati</taxon>
        <taxon>Bacteroidota</taxon>
        <taxon>Cytophagia</taxon>
        <taxon>Cytophagales</taxon>
        <taxon>Hymenobacteraceae</taxon>
        <taxon>Pontibacter</taxon>
    </lineage>
</organism>
<feature type="binding site" evidence="4">
    <location>
        <position position="129"/>
    </location>
    <ligand>
        <name>substrate</name>
    </ligand>
</feature>
<dbReference type="PANTHER" id="PTHR36845">
    <property type="entry name" value="HYDROLASE, PUTATIVE (AFU_ORTHOLOGUE AFUA_7G05090)-RELATED"/>
    <property type="match status" value="1"/>
</dbReference>
<proteinExistence type="inferred from homology"/>
<dbReference type="Gene3D" id="1.50.10.10">
    <property type="match status" value="1"/>
</dbReference>
<evidence type="ECO:0000256" key="3">
    <source>
        <dbReference type="PIRSR" id="PIRSR610905-1"/>
    </source>
</evidence>
<dbReference type="AlphaFoldDB" id="A0A239GHL5"/>
<feature type="binding site" evidence="4">
    <location>
        <position position="247"/>
    </location>
    <ligand>
        <name>substrate</name>
    </ligand>
</feature>
<dbReference type="InterPro" id="IPR012341">
    <property type="entry name" value="6hp_glycosidase-like_sf"/>
</dbReference>
<name>A0A239GHL5_9BACT</name>
<dbReference type="RefSeq" id="WP_179223037.1">
    <property type="nucleotide sequence ID" value="NZ_FZOQ01000011.1"/>
</dbReference>
<feature type="active site" description="Proton donor" evidence="3">
    <location>
        <position position="187"/>
    </location>
</feature>
<protein>
    <submittedName>
        <fullName evidence="6">Glycosyl Hydrolase Family 88</fullName>
    </submittedName>
</protein>
<dbReference type="InterPro" id="IPR052369">
    <property type="entry name" value="UG_Glycosaminoglycan_Hydrolase"/>
</dbReference>
<gene>
    <name evidence="6" type="ORF">SAMN06296052_11157</name>
</gene>
<dbReference type="InterPro" id="IPR010905">
    <property type="entry name" value="Glyco_hydro_88"/>
</dbReference>
<evidence type="ECO:0000256" key="1">
    <source>
        <dbReference type="ARBA" id="ARBA00022801"/>
    </source>
</evidence>
<feature type="binding site" evidence="4">
    <location>
        <position position="263"/>
    </location>
    <ligand>
        <name>substrate</name>
    </ligand>
</feature>
<feature type="signal peptide" evidence="5">
    <location>
        <begin position="1"/>
        <end position="22"/>
    </location>
</feature>
<dbReference type="GO" id="GO:0000272">
    <property type="term" value="P:polysaccharide catabolic process"/>
    <property type="evidence" value="ECO:0007669"/>
    <property type="project" value="TreeGrafter"/>
</dbReference>
<feature type="binding site" evidence="4">
    <location>
        <position position="259"/>
    </location>
    <ligand>
        <name>substrate</name>
    </ligand>
</feature>
<accession>A0A239GHL5</accession>
<keyword evidence="1 6" id="KW-0378">Hydrolase</keyword>
<feature type="chain" id="PRO_5012805610" evidence="5">
    <location>
        <begin position="23"/>
        <end position="412"/>
    </location>
</feature>
<evidence type="ECO:0000256" key="2">
    <source>
        <dbReference type="ARBA" id="ARBA00038358"/>
    </source>
</evidence>
<evidence type="ECO:0000313" key="6">
    <source>
        <dbReference type="EMBL" id="SNS68375.1"/>
    </source>
</evidence>
<dbReference type="Proteomes" id="UP000198432">
    <property type="component" value="Unassembled WGS sequence"/>
</dbReference>
<dbReference type="EMBL" id="FZOQ01000011">
    <property type="protein sequence ID" value="SNS68375.1"/>
    <property type="molecule type" value="Genomic_DNA"/>
</dbReference>
<dbReference type="SUPFAM" id="SSF48208">
    <property type="entry name" value="Six-hairpin glycosidases"/>
    <property type="match status" value="1"/>
</dbReference>
<dbReference type="PANTHER" id="PTHR36845:SF1">
    <property type="entry name" value="HYDROLASE, PUTATIVE (AFU_ORTHOLOGUE AFUA_7G05090)-RELATED"/>
    <property type="match status" value="1"/>
</dbReference>
<keyword evidence="5" id="KW-0732">Signal</keyword>
<reference evidence="7" key="1">
    <citation type="submission" date="2017-06" db="EMBL/GenBank/DDBJ databases">
        <authorList>
            <person name="Varghese N."/>
            <person name="Submissions S."/>
        </authorList>
    </citation>
    <scope>NUCLEOTIDE SEQUENCE [LARGE SCALE GENOMIC DNA]</scope>
    <source>
        <strain evidence="7">NKM1</strain>
    </source>
</reference>
<comment type="similarity">
    <text evidence="2">Belongs to the glycosyl hydrolase 88 family.</text>
</comment>
<feature type="binding site" evidence="4">
    <location>
        <position position="187"/>
    </location>
    <ligand>
        <name>substrate</name>
    </ligand>
</feature>
<dbReference type="GO" id="GO:0052757">
    <property type="term" value="F:chondroitin hydrolase activity"/>
    <property type="evidence" value="ECO:0007669"/>
    <property type="project" value="TreeGrafter"/>
</dbReference>
<sequence length="412" mass="45826">MQTKVLYAKALLLAALSFGSAACSSSEQTQVTALSPTQKVTAFVDSNLVDAAAQYKVLMARLTQDRFPKTYHADKDELETSGSEWWTSGFYPGSLLYLYEETGDQALYDEAMRILGLLEKEQFNTSTHDLGFMMYDSFGNAHRIKPSPEYRQVLLNSAKSLASRFDPKVGAIRSWDSAPEDYIVIIDNMMNLDLLFWATKETGDSSYYDVAVTHANTTLQNHFRPDNSTYHVINYNPVTGEVQEKKTAQGAADESAWARGQAWGLYGFTDVYRETRDEKYLQQAEKLADFILNHPNLPKDMIPYWDYNAPGIPNALRDASAAAITASALLELSQYVDAPKGKAYFTAAESILKTLASEEYKAAPGTNGGFILKHGVGHKPAGTEVDVPLTYGDYYFIEGLMRYKALAGQEKI</sequence>
<feature type="active site" description="Nucleophile" evidence="3">
    <location>
        <position position="129"/>
    </location>
</feature>
<dbReference type="Pfam" id="PF07470">
    <property type="entry name" value="Glyco_hydro_88"/>
    <property type="match status" value="1"/>
</dbReference>
<dbReference type="PROSITE" id="PS51257">
    <property type="entry name" value="PROKAR_LIPOPROTEIN"/>
    <property type="match status" value="1"/>
</dbReference>